<sequence>MSSSSPNTGREVHLASRPVGEPVAGDFALVEVEVPAPGPGQVLVRNRWMSVDPYMRGRMRDVPSYVPPYAVGDVLTGGAVGEVVASRADGLAEGDLVLHGGGWREWWVGDADRATRLDVPAGVSPSAFLGVLGMTGLTAYAGLVEVAALRPGDAVFVAGASGAVGSVAGQLARLKGASRVVGSAGSPEKVRWLVDELGLDAAFDHHDGPALEQLRRVAPDGVDVCFDNVGGAQLEAALRVLRPHGRVALCGAISTYNDESGGDPVHGLGLAVGKRLTLRGFIVGDHEHLRPRFLEEVGGWLADGALRVRETVHEGIERAPEAFIGLFTGAGGGGKVLVRL</sequence>
<dbReference type="SMART" id="SM00829">
    <property type="entry name" value="PKS_ER"/>
    <property type="match status" value="1"/>
</dbReference>
<keyword evidence="1" id="KW-0560">Oxidoreductase</keyword>
<dbReference type="InterPro" id="IPR020843">
    <property type="entry name" value="ER"/>
</dbReference>
<dbReference type="InterPro" id="IPR011032">
    <property type="entry name" value="GroES-like_sf"/>
</dbReference>
<evidence type="ECO:0000256" key="1">
    <source>
        <dbReference type="ARBA" id="ARBA00023002"/>
    </source>
</evidence>
<dbReference type="InterPro" id="IPR041694">
    <property type="entry name" value="ADH_N_2"/>
</dbReference>
<comment type="caution">
    <text evidence="3">The sequence shown here is derived from an EMBL/GenBank/DDBJ whole genome shotgun (WGS) entry which is preliminary data.</text>
</comment>
<dbReference type="InterPro" id="IPR036291">
    <property type="entry name" value="NAD(P)-bd_dom_sf"/>
</dbReference>
<reference evidence="3 4" key="1">
    <citation type="submission" date="2018-09" db="EMBL/GenBank/DDBJ databases">
        <title>YIM 75000 draft genome.</title>
        <authorList>
            <person name="Tang S."/>
            <person name="Feng Y."/>
        </authorList>
    </citation>
    <scope>NUCLEOTIDE SEQUENCE [LARGE SCALE GENOMIC DNA]</scope>
    <source>
        <strain evidence="3 4">YIM 75000</strain>
    </source>
</reference>
<dbReference type="PANTHER" id="PTHR43205">
    <property type="entry name" value="PROSTAGLANDIN REDUCTASE"/>
    <property type="match status" value="1"/>
</dbReference>
<dbReference type="SUPFAM" id="SSF51735">
    <property type="entry name" value="NAD(P)-binding Rossmann-fold domains"/>
    <property type="match status" value="1"/>
</dbReference>
<dbReference type="Gene3D" id="3.40.50.720">
    <property type="entry name" value="NAD(P)-binding Rossmann-like Domain"/>
    <property type="match status" value="1"/>
</dbReference>
<dbReference type="Pfam" id="PF16884">
    <property type="entry name" value="ADH_N_2"/>
    <property type="match status" value="1"/>
</dbReference>
<dbReference type="EMBL" id="QZEZ01000002">
    <property type="protein sequence ID" value="RJK97085.1"/>
    <property type="molecule type" value="Genomic_DNA"/>
</dbReference>
<evidence type="ECO:0000313" key="4">
    <source>
        <dbReference type="Proteomes" id="UP000265614"/>
    </source>
</evidence>
<dbReference type="PANTHER" id="PTHR43205:SF7">
    <property type="entry name" value="PROSTAGLANDIN REDUCTASE 1"/>
    <property type="match status" value="1"/>
</dbReference>
<keyword evidence="4" id="KW-1185">Reference proteome</keyword>
<dbReference type="InterPro" id="IPR045010">
    <property type="entry name" value="MDR_fam"/>
</dbReference>
<dbReference type="Pfam" id="PF00107">
    <property type="entry name" value="ADH_zinc_N"/>
    <property type="match status" value="1"/>
</dbReference>
<dbReference type="Gene3D" id="3.90.180.10">
    <property type="entry name" value="Medium-chain alcohol dehydrogenases, catalytic domain"/>
    <property type="match status" value="1"/>
</dbReference>
<dbReference type="SUPFAM" id="SSF50129">
    <property type="entry name" value="GroES-like"/>
    <property type="match status" value="1"/>
</dbReference>
<dbReference type="RefSeq" id="WP_119949802.1">
    <property type="nucleotide sequence ID" value="NZ_QZEZ01000002.1"/>
</dbReference>
<protein>
    <submittedName>
        <fullName evidence="3">NADP-dependent oxidoreductase</fullName>
    </submittedName>
</protein>
<dbReference type="InterPro" id="IPR013149">
    <property type="entry name" value="ADH-like_C"/>
</dbReference>
<dbReference type="FunFam" id="3.40.50.720:FF:000121">
    <property type="entry name" value="Prostaglandin reductase 2"/>
    <property type="match status" value="1"/>
</dbReference>
<organism evidence="3 4">
    <name type="scientific">Vallicoccus soli</name>
    <dbReference type="NCBI Taxonomy" id="2339232"/>
    <lineage>
        <taxon>Bacteria</taxon>
        <taxon>Bacillati</taxon>
        <taxon>Actinomycetota</taxon>
        <taxon>Actinomycetes</taxon>
        <taxon>Motilibacterales</taxon>
        <taxon>Vallicoccaceae</taxon>
        <taxon>Vallicoccus</taxon>
    </lineage>
</organism>
<dbReference type="CDD" id="cd05288">
    <property type="entry name" value="PGDH"/>
    <property type="match status" value="1"/>
</dbReference>
<dbReference type="OrthoDB" id="9805663at2"/>
<dbReference type="Proteomes" id="UP000265614">
    <property type="component" value="Unassembled WGS sequence"/>
</dbReference>
<proteinExistence type="predicted"/>
<evidence type="ECO:0000259" key="2">
    <source>
        <dbReference type="SMART" id="SM00829"/>
    </source>
</evidence>
<dbReference type="AlphaFoldDB" id="A0A3A3Z1F4"/>
<name>A0A3A3Z1F4_9ACTN</name>
<accession>A0A3A3Z1F4</accession>
<gene>
    <name evidence="3" type="ORF">D5H78_07680</name>
</gene>
<evidence type="ECO:0000313" key="3">
    <source>
        <dbReference type="EMBL" id="RJK97085.1"/>
    </source>
</evidence>
<feature type="domain" description="Enoyl reductase (ER)" evidence="2">
    <location>
        <begin position="25"/>
        <end position="338"/>
    </location>
</feature>
<dbReference type="GO" id="GO:0016628">
    <property type="term" value="F:oxidoreductase activity, acting on the CH-CH group of donors, NAD or NADP as acceptor"/>
    <property type="evidence" value="ECO:0007669"/>
    <property type="project" value="InterPro"/>
</dbReference>